<dbReference type="Proteomes" id="UP001274896">
    <property type="component" value="Unassembled WGS sequence"/>
</dbReference>
<accession>A0AAE0QN74</accession>
<comment type="catalytic activity">
    <reaction evidence="9">
        <text>(5R)-5-O-[alpha-D-glucosyl-(1-&gt;2)-beta-D-galactosyl]-5-hydroxy-L-lysyl-[collagen] + H2O = (5R)-5-O-(beta-D-galactosyl)-5-hydroxy-L-lysyl-[collagen] + D-glucose</text>
        <dbReference type="Rhea" id="RHEA:11068"/>
        <dbReference type="Rhea" id="RHEA-COMP:12753"/>
        <dbReference type="Rhea" id="RHEA-COMP:12754"/>
        <dbReference type="ChEBI" id="CHEBI:4167"/>
        <dbReference type="ChEBI" id="CHEBI:15377"/>
        <dbReference type="ChEBI" id="CHEBI:133443"/>
        <dbReference type="ChEBI" id="CHEBI:133452"/>
        <dbReference type="EC" id="3.2.1.107"/>
    </reaction>
</comment>
<dbReference type="InterPro" id="IPR010919">
    <property type="entry name" value="SAND-like_dom_sf"/>
</dbReference>
<evidence type="ECO:0000259" key="17">
    <source>
        <dbReference type="PROSITE" id="PS50865"/>
    </source>
</evidence>
<feature type="compositionally biased region" description="Basic and acidic residues" evidence="15">
    <location>
        <begin position="1002"/>
        <end position="1016"/>
    </location>
</feature>
<dbReference type="SMART" id="SM00258">
    <property type="entry name" value="SAND"/>
    <property type="match status" value="1"/>
</dbReference>
<evidence type="ECO:0000256" key="9">
    <source>
        <dbReference type="ARBA" id="ARBA00051415"/>
    </source>
</evidence>
<dbReference type="EC" id="3.2.1.107" evidence="11"/>
<dbReference type="SUPFAM" id="SSF63763">
    <property type="entry name" value="SAND domain-like"/>
    <property type="match status" value="1"/>
</dbReference>
<keyword evidence="3" id="KW-0479">Metal-binding</keyword>
<keyword evidence="5" id="KW-0378">Hydrolase</keyword>
<feature type="region of interest" description="Disordered" evidence="15">
    <location>
        <begin position="709"/>
        <end position="743"/>
    </location>
</feature>
<evidence type="ECO:0000256" key="8">
    <source>
        <dbReference type="ARBA" id="ARBA00023295"/>
    </source>
</evidence>
<keyword evidence="8" id="KW-0326">Glycosidase</keyword>
<keyword evidence="2" id="KW-0597">Phosphoprotein</keyword>
<dbReference type="InterPro" id="IPR012341">
    <property type="entry name" value="6hp_glycosidase-like_sf"/>
</dbReference>
<evidence type="ECO:0000256" key="11">
    <source>
        <dbReference type="ARBA" id="ARBA00066430"/>
    </source>
</evidence>
<sequence>MNSDAADPYIFPTHSLPSDHRFLPPLTNGTLGWRVFGKMMHKDGVYNGEVGACHRADIPCPLAVSMKVKEGKHMYSLDAHTGMFTHSVLTPYVEATQVFYAHRQYPNLLVMEVQLKRQKSSEEAITVKLESSFTPHSQDIAFEKAPDYRGGRHVFGHTMSAEVPGVLRPCVHLIWSPLISDVMLQPDQSQSSWIFLVVVAESSEIAQSCFDTGLELIEHSDLQASHIRAWAKLWHGSTVELAGPEPLRQAVIGCMFYLLSALPSLTETPTPFGGISPGGLSNGGHGQGQDYWGHVFWDQDTWMYPNMALFHPNLARAVLKYRMQRLEGARFNAQEQGYQGLKFPWESAVSGQEVCPMDSYGRQEIHINGDVALAFRHYLYLTQDIELFKQGGASEVVWGIADYWVSRVTWDPSDQHYHLKGVTPPDEYNQNVDNSVYTNTVAKNSLQFAVDLARLLQHPPPSEWQEIADKLKIPYDPGLKFHPEFDGYEKGSEVKQADAILIGFPLGLPMSPEVRRNDLECYEAVTNPLGPAMTWSMFAVGWLELGEAEKAQQLLQKCYKNIQGPFQVSVCQVWSESSDGSGAVNFLTGMGGFLQAVLFGYTGFRRVVLKDCLTFSPLIPNEVSMLSLKGISYLGNKMDWVVERQEVSVVVRNQAKDSSTEQPCPLEIVLQSSGDIIPLGPAYKSQEFASGAAVLNEMDASEAVVKRLRLSGGEEEKTGELEEEEEEEGERSESEPDDAEVSTMPGMTEAADIAIAESLPNTDDGEAPFAEVTTVTVSDVQNADDNVFSTSVATAASIPEHVLTGRTTLQIGDSLSTQKATLIVVHTDGSIVDATGLKATAAPMTPGPQTPSTPMTPSHEKDVNKYNWDPSVYDNELPVRCRNTSGILYKNRLGSGGKGRCIKYNNTWYTPTEFEGLAGRASSKDWKRSIRYAGRPLQCLIQKFKICWLFLQEHILNPHAASCTCVACCDDMAVNKDGSFGGDSISMTGPVRLFVPYKRRKKESEHPESPEKKEAPSPKNITLAPGAAFTVTPTGQLTTTGTLTFDRTATGDATTIISDSPASSDVFSSTAVLTTLPGLTVVPQQPILQAKAPAAGVANGLEMSEQRTWLYLEETANTLLNTVQQLKAFIAQAKQASQANSSLEKSNCSRKDHTCVNCGREASSECAGCHKVYYCSNFCQKKDWKDHQHSCSQPSVAVGVHDEAHIASMEVEKVKA</sequence>
<dbReference type="PANTHER" id="PTHR11051">
    <property type="entry name" value="GLYCOSYL HYDROLASE-RELATED"/>
    <property type="match status" value="1"/>
</dbReference>
<comment type="caution">
    <text evidence="18">The sequence shown here is derived from an EMBL/GenBank/DDBJ whole genome shotgun (WGS) entry which is preliminary data.</text>
</comment>
<evidence type="ECO:0000256" key="10">
    <source>
        <dbReference type="ARBA" id="ARBA00053339"/>
    </source>
</evidence>
<dbReference type="Pfam" id="PF01753">
    <property type="entry name" value="zf-MYND"/>
    <property type="match status" value="1"/>
</dbReference>
<dbReference type="EMBL" id="JAUCMX010000013">
    <property type="protein sequence ID" value="KAK3526283.1"/>
    <property type="molecule type" value="Genomic_DNA"/>
</dbReference>
<evidence type="ECO:0000256" key="15">
    <source>
        <dbReference type="SAM" id="MobiDB-lite"/>
    </source>
</evidence>
<dbReference type="PROSITE" id="PS50864">
    <property type="entry name" value="SAND"/>
    <property type="match status" value="1"/>
</dbReference>
<gene>
    <name evidence="18" type="ORF">QTP70_022684</name>
</gene>
<proteinExistence type="inferred from homology"/>
<evidence type="ECO:0000256" key="13">
    <source>
        <dbReference type="ARBA" id="ARBA00079982"/>
    </source>
</evidence>
<keyword evidence="4 14" id="KW-0863">Zinc-finger</keyword>
<feature type="domain" description="MYND-type" evidence="17">
    <location>
        <begin position="1155"/>
        <end position="1191"/>
    </location>
</feature>
<dbReference type="Gene3D" id="6.10.140.2220">
    <property type="match status" value="1"/>
</dbReference>
<evidence type="ECO:0000313" key="18">
    <source>
        <dbReference type="EMBL" id="KAK3526283.1"/>
    </source>
</evidence>
<dbReference type="FunFam" id="3.10.390.10:FF:000004">
    <property type="entry name" value="Deformed epidermal autoregulatory factor 1"/>
    <property type="match status" value="1"/>
</dbReference>
<evidence type="ECO:0000259" key="16">
    <source>
        <dbReference type="PROSITE" id="PS50864"/>
    </source>
</evidence>
<dbReference type="PROSITE" id="PS50865">
    <property type="entry name" value="ZF_MYND_2"/>
    <property type="match status" value="1"/>
</dbReference>
<dbReference type="Pfam" id="PF03632">
    <property type="entry name" value="Glyco_hydro_65m"/>
    <property type="match status" value="1"/>
</dbReference>
<dbReference type="GO" id="GO:0005975">
    <property type="term" value="P:carbohydrate metabolic process"/>
    <property type="evidence" value="ECO:0007669"/>
    <property type="project" value="InterPro"/>
</dbReference>
<dbReference type="GO" id="GO:0005829">
    <property type="term" value="C:cytosol"/>
    <property type="evidence" value="ECO:0007669"/>
    <property type="project" value="TreeGrafter"/>
</dbReference>
<evidence type="ECO:0000256" key="5">
    <source>
        <dbReference type="ARBA" id="ARBA00022801"/>
    </source>
</evidence>
<feature type="region of interest" description="Disordered" evidence="15">
    <location>
        <begin position="999"/>
        <end position="1023"/>
    </location>
</feature>
<protein>
    <recommendedName>
        <fullName evidence="12">Protein-glucosylgalactosylhydroxylysine glucosidase</fullName>
        <ecNumber evidence="11">3.2.1.107</ecNumber>
    </recommendedName>
    <alternativeName>
        <fullName evidence="13">Acid trehalase-like protein 1</fullName>
    </alternativeName>
</protein>
<dbReference type="AlphaFoldDB" id="A0AAE0QN74"/>
<evidence type="ECO:0000256" key="12">
    <source>
        <dbReference type="ARBA" id="ARBA00071505"/>
    </source>
</evidence>
<feature type="region of interest" description="Disordered" evidence="15">
    <location>
        <begin position="840"/>
        <end position="860"/>
    </location>
</feature>
<comment type="similarity">
    <text evidence="1">Belongs to the glycosyl hydrolase 65 family.</text>
</comment>
<name>A0AAE0QN74_9TELE</name>
<evidence type="ECO:0000256" key="1">
    <source>
        <dbReference type="ARBA" id="ARBA00006768"/>
    </source>
</evidence>
<dbReference type="InterPro" id="IPR002893">
    <property type="entry name" value="Znf_MYND"/>
</dbReference>
<dbReference type="InterPro" id="IPR000770">
    <property type="entry name" value="SAND_dom"/>
</dbReference>
<dbReference type="PANTHER" id="PTHR11051:SF8">
    <property type="entry name" value="PROTEIN-GLUCOSYLGALACTOSYLHYDROXYLYSINE GLUCOSIDASE"/>
    <property type="match status" value="1"/>
</dbReference>
<dbReference type="InterPro" id="IPR005195">
    <property type="entry name" value="Glyco_hydro_65_M"/>
</dbReference>
<organism evidence="18 19">
    <name type="scientific">Hemibagrus guttatus</name>
    <dbReference type="NCBI Taxonomy" id="175788"/>
    <lineage>
        <taxon>Eukaryota</taxon>
        <taxon>Metazoa</taxon>
        <taxon>Chordata</taxon>
        <taxon>Craniata</taxon>
        <taxon>Vertebrata</taxon>
        <taxon>Euteleostomi</taxon>
        <taxon>Actinopterygii</taxon>
        <taxon>Neopterygii</taxon>
        <taxon>Teleostei</taxon>
        <taxon>Ostariophysi</taxon>
        <taxon>Siluriformes</taxon>
        <taxon>Bagridae</taxon>
        <taxon>Hemibagrus</taxon>
    </lineage>
</organism>
<feature type="domain" description="SAND" evidence="16">
    <location>
        <begin position="867"/>
        <end position="947"/>
    </location>
</feature>
<evidence type="ECO:0000256" key="14">
    <source>
        <dbReference type="PROSITE-ProRule" id="PRU00134"/>
    </source>
</evidence>
<evidence type="ECO:0000256" key="6">
    <source>
        <dbReference type="ARBA" id="ARBA00022833"/>
    </source>
</evidence>
<dbReference type="GO" id="GO:0047402">
    <property type="term" value="F:protein-glucosylgalactosylhydroxylysine glucosidase activity"/>
    <property type="evidence" value="ECO:0007669"/>
    <property type="project" value="UniProtKB-EC"/>
</dbReference>
<evidence type="ECO:0000313" key="19">
    <source>
        <dbReference type="Proteomes" id="UP001274896"/>
    </source>
</evidence>
<dbReference type="Gene3D" id="3.10.390.10">
    <property type="entry name" value="SAND domain-like"/>
    <property type="match status" value="1"/>
</dbReference>
<evidence type="ECO:0000256" key="4">
    <source>
        <dbReference type="ARBA" id="ARBA00022771"/>
    </source>
</evidence>
<evidence type="ECO:0000256" key="3">
    <source>
        <dbReference type="ARBA" id="ARBA00022723"/>
    </source>
</evidence>
<keyword evidence="6" id="KW-0862">Zinc</keyword>
<evidence type="ECO:0000256" key="2">
    <source>
        <dbReference type="ARBA" id="ARBA00022553"/>
    </source>
</evidence>
<reference evidence="18" key="1">
    <citation type="submission" date="2023-06" db="EMBL/GenBank/DDBJ databases">
        <title>Male Hemibagrus guttatus genome.</title>
        <authorList>
            <person name="Bian C."/>
        </authorList>
    </citation>
    <scope>NUCLEOTIDE SEQUENCE</scope>
    <source>
        <strain evidence="18">Male_cb2023</strain>
        <tissue evidence="18">Muscle</tissue>
    </source>
</reference>
<dbReference type="SUPFAM" id="SSF144232">
    <property type="entry name" value="HIT/MYND zinc finger-like"/>
    <property type="match status" value="1"/>
</dbReference>
<dbReference type="InterPro" id="IPR008928">
    <property type="entry name" value="6-hairpin_glycosidase_sf"/>
</dbReference>
<keyword evidence="7" id="KW-0539">Nucleus</keyword>
<dbReference type="FunFam" id="1.50.10.10:FF:000023">
    <property type="entry name" value="Protein-glucosylgalactosylhydroxylysine glucosidase"/>
    <property type="match status" value="1"/>
</dbReference>
<feature type="compositionally biased region" description="Acidic residues" evidence="15">
    <location>
        <begin position="721"/>
        <end position="740"/>
    </location>
</feature>
<dbReference type="GO" id="GO:0003677">
    <property type="term" value="F:DNA binding"/>
    <property type="evidence" value="ECO:0007669"/>
    <property type="project" value="InterPro"/>
</dbReference>
<dbReference type="Gene3D" id="1.50.10.10">
    <property type="match status" value="1"/>
</dbReference>
<evidence type="ECO:0000256" key="7">
    <source>
        <dbReference type="ARBA" id="ARBA00023242"/>
    </source>
</evidence>
<dbReference type="Pfam" id="PF01342">
    <property type="entry name" value="SAND"/>
    <property type="match status" value="1"/>
</dbReference>
<comment type="function">
    <text evidence="10">Catalyzes the hydrolysis of glucose from the disaccharide unit linked to hydroxylysine residues of collagen and collagen-like proteins.</text>
</comment>
<dbReference type="GO" id="GO:0008270">
    <property type="term" value="F:zinc ion binding"/>
    <property type="evidence" value="ECO:0007669"/>
    <property type="project" value="UniProtKB-KW"/>
</dbReference>
<keyword evidence="19" id="KW-1185">Reference proteome</keyword>
<dbReference type="SUPFAM" id="SSF48208">
    <property type="entry name" value="Six-hairpin glycosidases"/>
    <property type="match status" value="1"/>
</dbReference>